<dbReference type="AlphaFoldDB" id="A0A5N6DZW7"/>
<keyword evidence="3" id="KW-1185">Reference proteome</keyword>
<keyword evidence="1" id="KW-1133">Transmembrane helix</keyword>
<proteinExistence type="predicted"/>
<evidence type="ECO:0000313" key="3">
    <source>
        <dbReference type="Proteomes" id="UP000326532"/>
    </source>
</evidence>
<dbReference type="EMBL" id="ML734942">
    <property type="protein sequence ID" value="KAB8210475.1"/>
    <property type="molecule type" value="Genomic_DNA"/>
</dbReference>
<organism evidence="2 3">
    <name type="scientific">Aspergillus parasiticus</name>
    <dbReference type="NCBI Taxonomy" id="5067"/>
    <lineage>
        <taxon>Eukaryota</taxon>
        <taxon>Fungi</taxon>
        <taxon>Dikarya</taxon>
        <taxon>Ascomycota</taxon>
        <taxon>Pezizomycotina</taxon>
        <taxon>Eurotiomycetes</taxon>
        <taxon>Eurotiomycetidae</taxon>
        <taxon>Eurotiales</taxon>
        <taxon>Aspergillaceae</taxon>
        <taxon>Aspergillus</taxon>
        <taxon>Aspergillus subgen. Circumdati</taxon>
    </lineage>
</organism>
<keyword evidence="1" id="KW-0812">Transmembrane</keyword>
<evidence type="ECO:0000256" key="1">
    <source>
        <dbReference type="SAM" id="Phobius"/>
    </source>
</evidence>
<dbReference type="Proteomes" id="UP000326532">
    <property type="component" value="Unassembled WGS sequence"/>
</dbReference>
<reference evidence="2 3" key="1">
    <citation type="submission" date="2019-04" db="EMBL/GenBank/DDBJ databases">
        <title>Fungal friends and foes A comparative genomics study of 23 Aspergillus species from section Flavi.</title>
        <authorList>
            <consortium name="DOE Joint Genome Institute"/>
            <person name="Kjaerbolling I."/>
            <person name="Vesth T.C."/>
            <person name="Frisvad J.C."/>
            <person name="Nybo J.L."/>
            <person name="Theobald S."/>
            <person name="Kildgaard S."/>
            <person name="Petersen T.I."/>
            <person name="Kuo A."/>
            <person name="Sato A."/>
            <person name="Lyhne E.K."/>
            <person name="Kogle M.E."/>
            <person name="Wiebenga A."/>
            <person name="Kun R.S."/>
            <person name="Lubbers R.J."/>
            <person name="Makela M.R."/>
            <person name="Barry K."/>
            <person name="Chovatia M."/>
            <person name="Clum A."/>
            <person name="Daum C."/>
            <person name="Haridas S."/>
            <person name="He G."/>
            <person name="LaButti K."/>
            <person name="Lipzen A."/>
            <person name="Mondo S."/>
            <person name="Pangilinan J."/>
            <person name="Riley R."/>
            <person name="Salamov A."/>
            <person name="Simmons B.A."/>
            <person name="Magnuson J.K."/>
            <person name="Henrissat B."/>
            <person name="Mortensen U.H."/>
            <person name="Larsen T.O."/>
            <person name="De vries R.P."/>
            <person name="Grigoriev I.V."/>
            <person name="Machida M."/>
            <person name="Baker S.E."/>
            <person name="Andersen M.R."/>
        </authorList>
    </citation>
    <scope>NUCLEOTIDE SEQUENCE [LARGE SCALE GENOMIC DNA]</scope>
    <source>
        <strain evidence="2 3">CBS 117618</strain>
    </source>
</reference>
<accession>A0A5N6DZW7</accession>
<feature type="transmembrane region" description="Helical" evidence="1">
    <location>
        <begin position="92"/>
        <end position="113"/>
    </location>
</feature>
<gene>
    <name evidence="2" type="ORF">BDV34DRAFT_186804</name>
</gene>
<evidence type="ECO:0000313" key="2">
    <source>
        <dbReference type="EMBL" id="KAB8210475.1"/>
    </source>
</evidence>
<dbReference type="VEuPathDB" id="FungiDB:BDV34DRAFT_186804"/>
<protein>
    <submittedName>
        <fullName evidence="2">Uncharacterized protein</fullName>
    </submittedName>
</protein>
<sequence>MAGLNLPFELMVKRTGWGKGSIGRLRLDHRLSSRKDPVSVRSKVNFMSFGISDGGGSKKVWMVLKQATRGLDWYSLAIGRCDMSDFGPRSVMYQSVCLFFAFYSFFFSLLAVVRLGGVGLRRGCMSMGWQNVGR</sequence>
<keyword evidence="1" id="KW-0472">Membrane</keyword>
<name>A0A5N6DZW7_ASPPA</name>